<name>A0ACC1P5P2_9PEZI</name>
<reference evidence="1" key="1">
    <citation type="submission" date="2022-10" db="EMBL/GenBank/DDBJ databases">
        <title>Genome Sequence of Xylaria curta.</title>
        <authorList>
            <person name="Buettner E."/>
        </authorList>
    </citation>
    <scope>NUCLEOTIDE SEQUENCE</scope>
    <source>
        <strain evidence="1">Babe10</strain>
    </source>
</reference>
<evidence type="ECO:0000313" key="1">
    <source>
        <dbReference type="EMBL" id="KAJ2986361.1"/>
    </source>
</evidence>
<dbReference type="Proteomes" id="UP001143856">
    <property type="component" value="Unassembled WGS sequence"/>
</dbReference>
<protein>
    <submittedName>
        <fullName evidence="1">Uncharacterized protein</fullName>
    </submittedName>
</protein>
<gene>
    <name evidence="1" type="ORF">NUW58_g5066</name>
</gene>
<comment type="caution">
    <text evidence="1">The sequence shown here is derived from an EMBL/GenBank/DDBJ whole genome shotgun (WGS) entry which is preliminary data.</text>
</comment>
<dbReference type="EMBL" id="JAPDGR010000957">
    <property type="protein sequence ID" value="KAJ2986361.1"/>
    <property type="molecule type" value="Genomic_DNA"/>
</dbReference>
<proteinExistence type="predicted"/>
<keyword evidence="2" id="KW-1185">Reference proteome</keyword>
<accession>A0ACC1P5P2</accession>
<organism evidence="1 2">
    <name type="scientific">Xylaria curta</name>
    <dbReference type="NCBI Taxonomy" id="42375"/>
    <lineage>
        <taxon>Eukaryota</taxon>
        <taxon>Fungi</taxon>
        <taxon>Dikarya</taxon>
        <taxon>Ascomycota</taxon>
        <taxon>Pezizomycotina</taxon>
        <taxon>Sordariomycetes</taxon>
        <taxon>Xylariomycetidae</taxon>
        <taxon>Xylariales</taxon>
        <taxon>Xylariaceae</taxon>
        <taxon>Xylaria</taxon>
    </lineage>
</organism>
<sequence>MGLSGQDPSRGRCDDSDRSDATDEHPASIELVLAATRDSSSSRLENLPAELRVLLLSSMPDLPTLRSLVCASPVLHAQYRNDHNSILRACMSREMDGIFVDAYATVMSRVGELGPRTDKTITDYLDTYKTWLPSSTPFLDIKSIHPGRIRWMVAYPHICRSTLGSALYMRQQGASNTEINEVIEEQVAQSNHNIELSRSEEIRIFRALYRYETYHHLFGQNQGRRRGGFRHHEIHDLFFCLFDPWDAEAIGCIEAFVRDRYKHIFNRVKADLHPRNDRFKLENGVYNPESSYDLEAELYGWHLGQPRRMTDGRCRLIPPNPRDEAEQRRDPICFVGDAVPPDGPPFAWVALWGGKYSHIYGEYVPEAVKRWGYIMWDERRWADMGADGNLVARQWDTSPDLVKDIENDHDWSPVGG</sequence>
<evidence type="ECO:0000313" key="2">
    <source>
        <dbReference type="Proteomes" id="UP001143856"/>
    </source>
</evidence>